<organism evidence="2 3">
    <name type="scientific">Parasponia andersonii</name>
    <name type="common">Sponia andersonii</name>
    <dbReference type="NCBI Taxonomy" id="3476"/>
    <lineage>
        <taxon>Eukaryota</taxon>
        <taxon>Viridiplantae</taxon>
        <taxon>Streptophyta</taxon>
        <taxon>Embryophyta</taxon>
        <taxon>Tracheophyta</taxon>
        <taxon>Spermatophyta</taxon>
        <taxon>Magnoliopsida</taxon>
        <taxon>eudicotyledons</taxon>
        <taxon>Gunneridae</taxon>
        <taxon>Pentapetalae</taxon>
        <taxon>rosids</taxon>
        <taxon>fabids</taxon>
        <taxon>Rosales</taxon>
        <taxon>Cannabaceae</taxon>
        <taxon>Parasponia</taxon>
    </lineage>
</organism>
<gene>
    <name evidence="2" type="ORF">PanWU01x14_322470</name>
</gene>
<accession>A0A2P5AKZ9</accession>
<proteinExistence type="predicted"/>
<dbReference type="Proteomes" id="UP000237105">
    <property type="component" value="Unassembled WGS sequence"/>
</dbReference>
<evidence type="ECO:0000313" key="2">
    <source>
        <dbReference type="EMBL" id="PON37194.1"/>
    </source>
</evidence>
<feature type="region of interest" description="Disordered" evidence="1">
    <location>
        <begin position="130"/>
        <end position="162"/>
    </location>
</feature>
<dbReference type="AlphaFoldDB" id="A0A2P5AKZ9"/>
<protein>
    <submittedName>
        <fullName evidence="2">Uncharacterized protein</fullName>
    </submittedName>
</protein>
<name>A0A2P5AKZ9_PARAD</name>
<reference evidence="3" key="1">
    <citation type="submission" date="2016-06" db="EMBL/GenBank/DDBJ databases">
        <title>Parallel loss of symbiosis genes in relatives of nitrogen-fixing non-legume Parasponia.</title>
        <authorList>
            <person name="Van Velzen R."/>
            <person name="Holmer R."/>
            <person name="Bu F."/>
            <person name="Rutten L."/>
            <person name="Van Zeijl A."/>
            <person name="Liu W."/>
            <person name="Santuari L."/>
            <person name="Cao Q."/>
            <person name="Sharma T."/>
            <person name="Shen D."/>
            <person name="Roswanjaya Y."/>
            <person name="Wardhani T."/>
            <person name="Kalhor M.S."/>
            <person name="Jansen J."/>
            <person name="Van den Hoogen J."/>
            <person name="Gungor B."/>
            <person name="Hartog M."/>
            <person name="Hontelez J."/>
            <person name="Verver J."/>
            <person name="Yang W.-C."/>
            <person name="Schijlen E."/>
            <person name="Repin R."/>
            <person name="Schilthuizen M."/>
            <person name="Schranz E."/>
            <person name="Heidstra R."/>
            <person name="Miyata K."/>
            <person name="Fedorova E."/>
            <person name="Kohlen W."/>
            <person name="Bisseling T."/>
            <person name="Smit S."/>
            <person name="Geurts R."/>
        </authorList>
    </citation>
    <scope>NUCLEOTIDE SEQUENCE [LARGE SCALE GENOMIC DNA]</scope>
    <source>
        <strain evidence="3">cv. WU1-14</strain>
    </source>
</reference>
<comment type="caution">
    <text evidence="2">The sequence shown here is derived from an EMBL/GenBank/DDBJ whole genome shotgun (WGS) entry which is preliminary data.</text>
</comment>
<evidence type="ECO:0000256" key="1">
    <source>
        <dbReference type="SAM" id="MobiDB-lite"/>
    </source>
</evidence>
<sequence>MGAHAELSRKNGEYLADINILLVDLSQRQVELRLAVLRDRLANAEKLKIRELQVWLGEQGIRGPRGGGNARPSGDEINILYSADVLKMLDEEKDGPSISASIASEIVATFGLPELAAEVHGGQPGLGALTGRGSGTVVLSSEDSDPDTPPSTEAGPSAEAGSAPLVGGSDIIYDAIPLSAVRLTSGSGSIVHDLEFLVNSPRVMIDKISSGDRDVSSDSSGFEDRKRPLLGANKALPLRCVPLRCSPGGVLSPNSFPVLEVFLKGWQVFVMRPLALHTSSRVVGERRDPVVRFLIRPADKFWLRNSFLFVHFLGPSTSILLHDVIPIVRLFSRAAAKFLLHSSFLFIHLLGSSASDVILAVRFLMRSTSKHFIAQLIPLGTFPRVVDERCDLHSSIFDEICYQAFYCATHSSSYVSSGRW</sequence>
<dbReference type="EMBL" id="JXTB01000539">
    <property type="protein sequence ID" value="PON37194.1"/>
    <property type="molecule type" value="Genomic_DNA"/>
</dbReference>
<keyword evidence="3" id="KW-1185">Reference proteome</keyword>
<evidence type="ECO:0000313" key="3">
    <source>
        <dbReference type="Proteomes" id="UP000237105"/>
    </source>
</evidence>